<evidence type="ECO:0000313" key="7">
    <source>
        <dbReference type="EMBL" id="TYB81360.1"/>
    </source>
</evidence>
<dbReference type="GO" id="GO:0016020">
    <property type="term" value="C:membrane"/>
    <property type="evidence" value="ECO:0007669"/>
    <property type="project" value="UniProtKB-SubCell"/>
</dbReference>
<dbReference type="PANTHER" id="PTHR20855">
    <property type="entry name" value="ADIPOR/PROGESTIN RECEPTOR-RELATED"/>
    <property type="match status" value="1"/>
</dbReference>
<gene>
    <name evidence="7" type="ORF">FVF75_09590</name>
</gene>
<feature type="transmembrane region" description="Helical" evidence="6">
    <location>
        <begin position="21"/>
        <end position="41"/>
    </location>
</feature>
<keyword evidence="5" id="KW-0862">Zinc</keyword>
<comment type="subcellular location">
    <subcellularLocation>
        <location evidence="1">Membrane</location>
        <topology evidence="1">Multi-pass membrane protein</topology>
    </subcellularLocation>
</comment>
<keyword evidence="2 6" id="KW-0812">Transmembrane</keyword>
<evidence type="ECO:0000256" key="6">
    <source>
        <dbReference type="SAM" id="Phobius"/>
    </source>
</evidence>
<proteinExistence type="predicted"/>
<dbReference type="InterPro" id="IPR004254">
    <property type="entry name" value="AdipoR/HlyIII-related"/>
</dbReference>
<keyword evidence="5" id="KW-0479">Metal-binding</keyword>
<comment type="caution">
    <text evidence="7">The sequence shown here is derived from an EMBL/GenBank/DDBJ whole genome shotgun (WGS) entry which is preliminary data.</text>
</comment>
<dbReference type="Pfam" id="PF03006">
    <property type="entry name" value="HlyIII"/>
    <property type="match status" value="1"/>
</dbReference>
<evidence type="ECO:0000256" key="1">
    <source>
        <dbReference type="ARBA" id="ARBA00004141"/>
    </source>
</evidence>
<keyword evidence="8" id="KW-1185">Reference proteome</keyword>
<evidence type="ECO:0000256" key="3">
    <source>
        <dbReference type="ARBA" id="ARBA00022989"/>
    </source>
</evidence>
<dbReference type="GO" id="GO:0046872">
    <property type="term" value="F:metal ion binding"/>
    <property type="evidence" value="ECO:0007669"/>
    <property type="project" value="UniProtKB-KW"/>
</dbReference>
<evidence type="ECO:0000256" key="2">
    <source>
        <dbReference type="ARBA" id="ARBA00022692"/>
    </source>
</evidence>
<dbReference type="EMBL" id="VSIY01000006">
    <property type="protein sequence ID" value="TYB81360.1"/>
    <property type="molecule type" value="Genomic_DNA"/>
</dbReference>
<keyword evidence="3 6" id="KW-1133">Transmembrane helix</keyword>
<feature type="transmembrane region" description="Helical" evidence="6">
    <location>
        <begin position="165"/>
        <end position="183"/>
    </location>
</feature>
<evidence type="ECO:0000313" key="8">
    <source>
        <dbReference type="Proteomes" id="UP000322080"/>
    </source>
</evidence>
<reference evidence="7 8" key="1">
    <citation type="submission" date="2019-08" db="EMBL/GenBank/DDBJ databases">
        <title>Identification of a novel species of the genus Boseongicola.</title>
        <authorList>
            <person name="Zhang X.-Q."/>
        </authorList>
    </citation>
    <scope>NUCLEOTIDE SEQUENCE [LARGE SCALE GENOMIC DNA]</scope>
    <source>
        <strain evidence="7 8">HY14</strain>
    </source>
</reference>
<evidence type="ECO:0000256" key="5">
    <source>
        <dbReference type="PIRSR" id="PIRSR604254-1"/>
    </source>
</evidence>
<dbReference type="RefSeq" id="WP_148377754.1">
    <property type="nucleotide sequence ID" value="NZ_VSIY01000006.1"/>
</dbReference>
<feature type="transmembrane region" description="Helical" evidence="6">
    <location>
        <begin position="88"/>
        <end position="106"/>
    </location>
</feature>
<organism evidence="7 8">
    <name type="scientific">Maritimibacter fusiformis</name>
    <dbReference type="NCBI Taxonomy" id="2603819"/>
    <lineage>
        <taxon>Bacteria</taxon>
        <taxon>Pseudomonadati</taxon>
        <taxon>Pseudomonadota</taxon>
        <taxon>Alphaproteobacteria</taxon>
        <taxon>Rhodobacterales</taxon>
        <taxon>Roseobacteraceae</taxon>
        <taxon>Maritimibacter</taxon>
    </lineage>
</organism>
<feature type="binding site" evidence="5">
    <location>
        <position position="197"/>
    </location>
    <ligand>
        <name>Zn(2+)</name>
        <dbReference type="ChEBI" id="CHEBI:29105"/>
    </ligand>
</feature>
<feature type="transmembrane region" description="Helical" evidence="6">
    <location>
        <begin position="53"/>
        <end position="76"/>
    </location>
</feature>
<name>A0A5D0RID5_9RHOB</name>
<evidence type="ECO:0000256" key="4">
    <source>
        <dbReference type="ARBA" id="ARBA00023136"/>
    </source>
</evidence>
<feature type="transmembrane region" description="Helical" evidence="6">
    <location>
        <begin position="139"/>
        <end position="159"/>
    </location>
</feature>
<dbReference type="AlphaFoldDB" id="A0A5D0RID5"/>
<sequence length="218" mass="23271">MTLPQLPQLPHSLAEHIADGVMHALGVVAAVAGTVVLLTWAAMSVPVDRIVPLVFYCVGMLLSFGLSAAYNMTLHARARAILQRFDHAAIYLMIAGTYTPMALIGIGGGRGIALAAGAWGIALIGVVLKLAFFHRWQALGFVLYLAQGWLGVIAAWPLIQSLPMVTLVLIVVGGLIFTLGTIFHHRDHWPFSRAIWHGHVLAASATHYAAVIMVAGLS</sequence>
<feature type="transmembrane region" description="Helical" evidence="6">
    <location>
        <begin position="195"/>
        <end position="217"/>
    </location>
</feature>
<keyword evidence="4 6" id="KW-0472">Membrane</keyword>
<accession>A0A5D0RID5</accession>
<feature type="transmembrane region" description="Helical" evidence="6">
    <location>
        <begin position="112"/>
        <end position="132"/>
    </location>
</feature>
<protein>
    <submittedName>
        <fullName evidence="7">Hemolysin III family protein</fullName>
    </submittedName>
</protein>
<dbReference type="PANTHER" id="PTHR20855:SF3">
    <property type="entry name" value="LD03007P"/>
    <property type="match status" value="1"/>
</dbReference>
<dbReference type="Proteomes" id="UP000322080">
    <property type="component" value="Unassembled WGS sequence"/>
</dbReference>